<feature type="domain" description="Glutamine amidotransferase type-2" evidence="15">
    <location>
        <begin position="2"/>
        <end position="197"/>
    </location>
</feature>
<evidence type="ECO:0000256" key="13">
    <source>
        <dbReference type="PIRSR" id="PIRSR001589-2"/>
    </source>
</evidence>
<name>A0A8S9ZE16_9BILA</name>
<dbReference type="InterPro" id="IPR001962">
    <property type="entry name" value="Asn_synthase"/>
</dbReference>
<dbReference type="PROSITE" id="PS51278">
    <property type="entry name" value="GATASE_TYPE_2"/>
    <property type="match status" value="1"/>
</dbReference>
<dbReference type="PIRSF" id="PIRSF001589">
    <property type="entry name" value="Asn_synthetase_glu-h"/>
    <property type="match status" value="1"/>
</dbReference>
<dbReference type="SUPFAM" id="SSF52402">
    <property type="entry name" value="Adenine nucleotide alpha hydrolases-like"/>
    <property type="match status" value="1"/>
</dbReference>
<dbReference type="GO" id="GO:0004066">
    <property type="term" value="F:asparagine synthase (glutamine-hydrolyzing) activity"/>
    <property type="evidence" value="ECO:0007669"/>
    <property type="project" value="UniProtKB-EC"/>
</dbReference>
<sequence length="458" mass="51868">MCGIWAILGDEYQPNKHQSEFLKIAGRGPDMAVIQRVAPNLWLGFHWLSIIQSPNNNNENNNNSLINTSTQPICAKEFSVVCNGEIYNHLILKKQSPLDNSFVRNGGSDCAAIIHSFLENGRDLRHCCSSLDGVFAFAMADNNFLYIGRDPLGIRPLFYGFCVFKGLFFGSELKSIEKLCDQLFFFPPGCCAKIPLKTNNLTEFNFEINSYWKLGNPLIETNIIGIFDAQIAIRQLLSEAVNKRLMGERQFGFMLSGGLDSSLIAEQLINNEKHSLPIAFSVGFSDSPDLENARLVSHFLRIPHKVLVINPQQCIDIIPEVIYALETFDPLIIRCGIPHYLLCKYISTNSNVKVLLSGEGADELFGSYAYMQKAPTASLLNQEIFRRLKVLHQYDVLRCDRCTSPHGLEIRVPFLDKKFVSFVSKLPPNYKLISGKIEKFLLRKSFKKFITKRSFMEK</sequence>
<dbReference type="OrthoDB" id="409189at2759"/>
<comment type="pathway">
    <text evidence="1">Amino-acid biosynthesis; L-asparagine biosynthesis; L-asparagine from L-aspartate (L-Gln route): step 1/1.</text>
</comment>
<evidence type="ECO:0000256" key="10">
    <source>
        <dbReference type="ARBA" id="ARBA00048741"/>
    </source>
</evidence>
<reference evidence="16" key="1">
    <citation type="journal article" date="2020" name="Ecol. Evol.">
        <title>Genome structure and content of the rice root-knot nematode (Meloidogyne graminicola).</title>
        <authorList>
            <person name="Phan N.T."/>
            <person name="Danchin E.G.J."/>
            <person name="Klopp C."/>
            <person name="Perfus-Barbeoch L."/>
            <person name="Kozlowski D.K."/>
            <person name="Koutsovoulos G.D."/>
            <person name="Lopez-Roques C."/>
            <person name="Bouchez O."/>
            <person name="Zahm M."/>
            <person name="Besnard G."/>
            <person name="Bellafiore S."/>
        </authorList>
    </citation>
    <scope>NUCLEOTIDE SEQUENCE</scope>
    <source>
        <strain evidence="16">VN-18</strain>
    </source>
</reference>
<evidence type="ECO:0000256" key="12">
    <source>
        <dbReference type="PIRSR" id="PIRSR001589-1"/>
    </source>
</evidence>
<organism evidence="16 17">
    <name type="scientific">Meloidogyne graminicola</name>
    <dbReference type="NCBI Taxonomy" id="189291"/>
    <lineage>
        <taxon>Eukaryota</taxon>
        <taxon>Metazoa</taxon>
        <taxon>Ecdysozoa</taxon>
        <taxon>Nematoda</taxon>
        <taxon>Chromadorea</taxon>
        <taxon>Rhabditida</taxon>
        <taxon>Tylenchina</taxon>
        <taxon>Tylenchomorpha</taxon>
        <taxon>Tylenchoidea</taxon>
        <taxon>Meloidogynidae</taxon>
        <taxon>Meloidogyninae</taxon>
        <taxon>Meloidogyne</taxon>
    </lineage>
</organism>
<keyword evidence="5 12" id="KW-0028">Amino-acid biosynthesis</keyword>
<dbReference type="PANTHER" id="PTHR11772">
    <property type="entry name" value="ASPARAGINE SYNTHETASE"/>
    <property type="match status" value="1"/>
</dbReference>
<evidence type="ECO:0000256" key="7">
    <source>
        <dbReference type="ARBA" id="ARBA00022840"/>
    </source>
</evidence>
<evidence type="ECO:0000313" key="17">
    <source>
        <dbReference type="Proteomes" id="UP000605970"/>
    </source>
</evidence>
<evidence type="ECO:0000256" key="14">
    <source>
        <dbReference type="PIRSR" id="PIRSR001589-3"/>
    </source>
</evidence>
<dbReference type="InterPro" id="IPR006426">
    <property type="entry name" value="Asn_synth_AEB"/>
</dbReference>
<dbReference type="Gene3D" id="3.40.50.620">
    <property type="entry name" value="HUPs"/>
    <property type="match status" value="1"/>
</dbReference>
<proteinExistence type="predicted"/>
<dbReference type="FunFam" id="3.40.50.620:FF:000263">
    <property type="entry name" value="Asparagine synthetase"/>
    <property type="match status" value="1"/>
</dbReference>
<feature type="site" description="Important for beta-aspartyl-AMP intermediate formation" evidence="14">
    <location>
        <position position="359"/>
    </location>
</feature>
<keyword evidence="8 12" id="KW-0061">Asparagine biosynthesis</keyword>
<dbReference type="InterPro" id="IPR017932">
    <property type="entry name" value="GATase_2_dom"/>
</dbReference>
<dbReference type="Gene3D" id="3.60.20.10">
    <property type="entry name" value="Glutamine Phosphoribosylpyrophosphate, subunit 1, domain 1"/>
    <property type="match status" value="1"/>
</dbReference>
<evidence type="ECO:0000256" key="8">
    <source>
        <dbReference type="ARBA" id="ARBA00022888"/>
    </source>
</evidence>
<dbReference type="Pfam" id="PF13537">
    <property type="entry name" value="GATase_7"/>
    <property type="match status" value="1"/>
</dbReference>
<comment type="caution">
    <text evidence="16">The sequence shown here is derived from an EMBL/GenBank/DDBJ whole genome shotgun (WGS) entry which is preliminary data.</text>
</comment>
<accession>A0A8S9ZE16</accession>
<feature type="binding site" evidence="13">
    <location>
        <position position="109"/>
    </location>
    <ligand>
        <name>L-glutamine</name>
        <dbReference type="ChEBI" id="CHEBI:58359"/>
    </ligand>
</feature>
<feature type="active site" description="For GATase activity" evidence="12">
    <location>
        <position position="2"/>
    </location>
</feature>
<dbReference type="EC" id="6.3.5.4" evidence="2"/>
<evidence type="ECO:0000256" key="6">
    <source>
        <dbReference type="ARBA" id="ARBA00022741"/>
    </source>
</evidence>
<dbReference type="EMBL" id="JABEBT010000134">
    <property type="protein sequence ID" value="KAF7629965.1"/>
    <property type="molecule type" value="Genomic_DNA"/>
</dbReference>
<protein>
    <recommendedName>
        <fullName evidence="3">Asparagine synthetase [glutamine-hydrolyzing]</fullName>
        <ecNumber evidence="2">6.3.5.4</ecNumber>
    </recommendedName>
    <alternativeName>
        <fullName evidence="9">Glutamine-dependent asparagine synthetase</fullName>
    </alternativeName>
</protein>
<evidence type="ECO:0000313" key="16">
    <source>
        <dbReference type="EMBL" id="KAF7629965.1"/>
    </source>
</evidence>
<dbReference type="InterPro" id="IPR029055">
    <property type="entry name" value="Ntn_hydrolases_N"/>
</dbReference>
<evidence type="ECO:0000259" key="15">
    <source>
        <dbReference type="PROSITE" id="PS51278"/>
    </source>
</evidence>
<dbReference type="GO" id="GO:0006529">
    <property type="term" value="P:asparagine biosynthetic process"/>
    <property type="evidence" value="ECO:0007669"/>
    <property type="project" value="UniProtKB-KW"/>
</dbReference>
<dbReference type="CDD" id="cd01991">
    <property type="entry name" value="Asn_synthase_B_C"/>
    <property type="match status" value="1"/>
</dbReference>
<dbReference type="AlphaFoldDB" id="A0A8S9ZE16"/>
<keyword evidence="7 11" id="KW-0067">ATP-binding</keyword>
<dbReference type="SUPFAM" id="SSF56235">
    <property type="entry name" value="N-terminal nucleophile aminohydrolases (Ntn hydrolases)"/>
    <property type="match status" value="1"/>
</dbReference>
<dbReference type="Pfam" id="PF00733">
    <property type="entry name" value="Asn_synthase"/>
    <property type="match status" value="1"/>
</dbReference>
<feature type="binding site" evidence="13">
    <location>
        <position position="282"/>
    </location>
    <ligand>
        <name>ATP</name>
        <dbReference type="ChEBI" id="CHEBI:30616"/>
    </ligand>
</feature>
<dbReference type="InterPro" id="IPR014729">
    <property type="entry name" value="Rossmann-like_a/b/a_fold"/>
</dbReference>
<comment type="catalytic activity">
    <reaction evidence="10">
        <text>L-aspartate + L-glutamine + ATP + H2O = L-asparagine + L-glutamate + AMP + diphosphate + H(+)</text>
        <dbReference type="Rhea" id="RHEA:12228"/>
        <dbReference type="ChEBI" id="CHEBI:15377"/>
        <dbReference type="ChEBI" id="CHEBI:15378"/>
        <dbReference type="ChEBI" id="CHEBI:29985"/>
        <dbReference type="ChEBI" id="CHEBI:29991"/>
        <dbReference type="ChEBI" id="CHEBI:30616"/>
        <dbReference type="ChEBI" id="CHEBI:33019"/>
        <dbReference type="ChEBI" id="CHEBI:58048"/>
        <dbReference type="ChEBI" id="CHEBI:58359"/>
        <dbReference type="ChEBI" id="CHEBI:456215"/>
        <dbReference type="EC" id="6.3.5.4"/>
    </reaction>
</comment>
<evidence type="ECO:0000256" key="5">
    <source>
        <dbReference type="ARBA" id="ARBA00022605"/>
    </source>
</evidence>
<evidence type="ECO:0000256" key="3">
    <source>
        <dbReference type="ARBA" id="ARBA00021389"/>
    </source>
</evidence>
<dbReference type="PANTHER" id="PTHR11772:SF23">
    <property type="entry name" value="ASPARAGINE SYNTHETASE [GLUTAMINE-HYDROLYZING]"/>
    <property type="match status" value="1"/>
</dbReference>
<keyword evidence="6 11" id="KW-0547">Nucleotide-binding</keyword>
<dbReference type="InterPro" id="IPR050795">
    <property type="entry name" value="Asn_Synthetase"/>
</dbReference>
<gene>
    <name evidence="16" type="ORF">Mgra_00009038</name>
</gene>
<dbReference type="GO" id="GO:0005524">
    <property type="term" value="F:ATP binding"/>
    <property type="evidence" value="ECO:0007669"/>
    <property type="project" value="UniProtKB-KW"/>
</dbReference>
<keyword evidence="12" id="KW-0315">Glutamine amidotransferase</keyword>
<evidence type="ECO:0000256" key="4">
    <source>
        <dbReference type="ARBA" id="ARBA00022598"/>
    </source>
</evidence>
<evidence type="ECO:0000256" key="1">
    <source>
        <dbReference type="ARBA" id="ARBA00005187"/>
    </source>
</evidence>
<feature type="binding site" evidence="13">
    <location>
        <begin position="357"/>
        <end position="358"/>
    </location>
    <ligand>
        <name>ATP</name>
        <dbReference type="ChEBI" id="CHEBI:30616"/>
    </ligand>
</feature>
<dbReference type="Proteomes" id="UP000605970">
    <property type="component" value="Unassembled WGS sequence"/>
</dbReference>
<evidence type="ECO:0000256" key="11">
    <source>
        <dbReference type="PIRNR" id="PIRNR001589"/>
    </source>
</evidence>
<keyword evidence="4" id="KW-0436">Ligase</keyword>
<dbReference type="GO" id="GO:0005829">
    <property type="term" value="C:cytosol"/>
    <property type="evidence" value="ECO:0007669"/>
    <property type="project" value="TreeGrafter"/>
</dbReference>
<evidence type="ECO:0000256" key="9">
    <source>
        <dbReference type="ARBA" id="ARBA00030234"/>
    </source>
</evidence>
<keyword evidence="17" id="KW-1185">Reference proteome</keyword>
<evidence type="ECO:0000256" key="2">
    <source>
        <dbReference type="ARBA" id="ARBA00012737"/>
    </source>
</evidence>